<dbReference type="EMBL" id="JBHSBI010000008">
    <property type="protein sequence ID" value="MFC4009192.1"/>
    <property type="molecule type" value="Genomic_DNA"/>
</dbReference>
<sequence length="136" mass="15050">MAQRGSDKHSARLDDQQKHETEGLIRGCGPTHAEEWKDPEGMPAPGEGLRQSYPPGHEPGTPPGITQRGVDIRSDLAKWLSDARWPANKHELARHAERVGAPDPVLDMVGSLPERRFRNVAEVAKALGLGVEIRRW</sequence>
<feature type="compositionally biased region" description="Basic and acidic residues" evidence="1">
    <location>
        <begin position="1"/>
        <end position="23"/>
    </location>
</feature>
<feature type="region of interest" description="Disordered" evidence="1">
    <location>
        <begin position="1"/>
        <end position="68"/>
    </location>
</feature>
<dbReference type="Pfam" id="PF11387">
    <property type="entry name" value="DUF2795"/>
    <property type="match status" value="1"/>
</dbReference>
<keyword evidence="3" id="KW-1185">Reference proteome</keyword>
<evidence type="ECO:0000313" key="2">
    <source>
        <dbReference type="EMBL" id="MFC4009192.1"/>
    </source>
</evidence>
<proteinExistence type="predicted"/>
<reference evidence="3" key="1">
    <citation type="journal article" date="2019" name="Int. J. Syst. Evol. Microbiol.">
        <title>The Global Catalogue of Microorganisms (GCM) 10K type strain sequencing project: providing services to taxonomists for standard genome sequencing and annotation.</title>
        <authorList>
            <consortium name="The Broad Institute Genomics Platform"/>
            <consortium name="The Broad Institute Genome Sequencing Center for Infectious Disease"/>
            <person name="Wu L."/>
            <person name="Ma J."/>
        </authorList>
    </citation>
    <scope>NUCLEOTIDE SEQUENCE [LARGE SCALE GENOMIC DNA]</scope>
    <source>
        <strain evidence="3">TBRC 1276</strain>
    </source>
</reference>
<dbReference type="RefSeq" id="WP_379529246.1">
    <property type="nucleotide sequence ID" value="NZ_JBHSBI010000008.1"/>
</dbReference>
<evidence type="ECO:0000256" key="1">
    <source>
        <dbReference type="SAM" id="MobiDB-lite"/>
    </source>
</evidence>
<accession>A0ABV8GA60</accession>
<name>A0ABV8GA60_9ACTN</name>
<protein>
    <submittedName>
        <fullName evidence="2">DUF2795 domain-containing protein</fullName>
    </submittedName>
</protein>
<dbReference type="Proteomes" id="UP001595851">
    <property type="component" value="Unassembled WGS sequence"/>
</dbReference>
<organism evidence="2 3">
    <name type="scientific">Nonomuraea purpurea</name>
    <dbReference type="NCBI Taxonomy" id="1849276"/>
    <lineage>
        <taxon>Bacteria</taxon>
        <taxon>Bacillati</taxon>
        <taxon>Actinomycetota</taxon>
        <taxon>Actinomycetes</taxon>
        <taxon>Streptosporangiales</taxon>
        <taxon>Streptosporangiaceae</taxon>
        <taxon>Nonomuraea</taxon>
    </lineage>
</organism>
<comment type="caution">
    <text evidence="2">The sequence shown here is derived from an EMBL/GenBank/DDBJ whole genome shotgun (WGS) entry which is preliminary data.</text>
</comment>
<evidence type="ECO:0000313" key="3">
    <source>
        <dbReference type="Proteomes" id="UP001595851"/>
    </source>
</evidence>
<dbReference type="InterPro" id="IPR021527">
    <property type="entry name" value="DUF2795"/>
</dbReference>
<gene>
    <name evidence="2" type="ORF">ACFOY2_18305</name>
</gene>